<dbReference type="EMBL" id="MU274917">
    <property type="protein sequence ID" value="KAI0087616.1"/>
    <property type="molecule type" value="Genomic_DNA"/>
</dbReference>
<organism evidence="1 2">
    <name type="scientific">Irpex rosettiformis</name>
    <dbReference type="NCBI Taxonomy" id="378272"/>
    <lineage>
        <taxon>Eukaryota</taxon>
        <taxon>Fungi</taxon>
        <taxon>Dikarya</taxon>
        <taxon>Basidiomycota</taxon>
        <taxon>Agaricomycotina</taxon>
        <taxon>Agaricomycetes</taxon>
        <taxon>Polyporales</taxon>
        <taxon>Irpicaceae</taxon>
        <taxon>Irpex</taxon>
    </lineage>
</organism>
<gene>
    <name evidence="1" type="ORF">BDY19DRAFT_239399</name>
</gene>
<accession>A0ACB8U056</accession>
<reference evidence="1" key="1">
    <citation type="journal article" date="2021" name="Environ. Microbiol.">
        <title>Gene family expansions and transcriptome signatures uncover fungal adaptations to wood decay.</title>
        <authorList>
            <person name="Hage H."/>
            <person name="Miyauchi S."/>
            <person name="Viragh M."/>
            <person name="Drula E."/>
            <person name="Min B."/>
            <person name="Chaduli D."/>
            <person name="Navarro D."/>
            <person name="Favel A."/>
            <person name="Norest M."/>
            <person name="Lesage-Meessen L."/>
            <person name="Balint B."/>
            <person name="Merenyi Z."/>
            <person name="de Eugenio L."/>
            <person name="Morin E."/>
            <person name="Martinez A.T."/>
            <person name="Baldrian P."/>
            <person name="Stursova M."/>
            <person name="Martinez M.J."/>
            <person name="Novotny C."/>
            <person name="Magnuson J.K."/>
            <person name="Spatafora J.W."/>
            <person name="Maurice S."/>
            <person name="Pangilinan J."/>
            <person name="Andreopoulos W."/>
            <person name="LaButti K."/>
            <person name="Hundley H."/>
            <person name="Na H."/>
            <person name="Kuo A."/>
            <person name="Barry K."/>
            <person name="Lipzen A."/>
            <person name="Henrissat B."/>
            <person name="Riley R."/>
            <person name="Ahrendt S."/>
            <person name="Nagy L.G."/>
            <person name="Grigoriev I.V."/>
            <person name="Martin F."/>
            <person name="Rosso M.N."/>
        </authorList>
    </citation>
    <scope>NUCLEOTIDE SEQUENCE</scope>
    <source>
        <strain evidence="1">CBS 384.51</strain>
    </source>
</reference>
<comment type="caution">
    <text evidence="1">The sequence shown here is derived from an EMBL/GenBank/DDBJ whole genome shotgun (WGS) entry which is preliminary data.</text>
</comment>
<keyword evidence="2" id="KW-1185">Reference proteome</keyword>
<name>A0ACB8U056_9APHY</name>
<dbReference type="Proteomes" id="UP001055072">
    <property type="component" value="Unassembled WGS sequence"/>
</dbReference>
<evidence type="ECO:0000313" key="2">
    <source>
        <dbReference type="Proteomes" id="UP001055072"/>
    </source>
</evidence>
<sequence>MNAKRKEDCSEEIARPAKRPRLGQGLPDGFAPSTSTVRHLVAAPKVQSEFDEKSFGNATRSIRPLGRPDFAGLVPKPATKPNGNKPLLPPRPPPPLPSISKPKNSAISSPMKLSGLRPILSQPNTFTRETKTTNARESKTSSMLHNPPVIRPRLTDSSLKPIPGPPLLPRTEPKGPPPISPSKLKTISTTRVAIATDPHAESVPSELFSLLLKQGCSTYVDAVDRELGRGLIQSPERNKNGGGKGKYIRGGLAEAFSRRFAQSNTDQKLWEEHTMRSYGDGKRRMKADLKLKTITLLHRSPIPANTSIKTKSPMVTLAKCLVLDSQTTEFKRGKEVTVLFRHSSVAKSTDIQLHGDVEVHVWRPWLQLSNDSTRSAGPLGTTSPVWLCSRFHVFKPTEDNTVV</sequence>
<protein>
    <submittedName>
        <fullName evidence="1">Uncharacterized protein</fullName>
    </submittedName>
</protein>
<evidence type="ECO:0000313" key="1">
    <source>
        <dbReference type="EMBL" id="KAI0087616.1"/>
    </source>
</evidence>
<proteinExistence type="predicted"/>